<proteinExistence type="predicted"/>
<dbReference type="Gramene" id="rna34098">
    <property type="protein sequence ID" value="RHN49873.1"/>
    <property type="gene ID" value="gene34098"/>
</dbReference>
<dbReference type="EMBL" id="PSQE01000006">
    <property type="protein sequence ID" value="RHN49873.1"/>
    <property type="molecule type" value="Genomic_DNA"/>
</dbReference>
<evidence type="ECO:0000313" key="1">
    <source>
        <dbReference type="EMBL" id="RHN49873.1"/>
    </source>
</evidence>
<dbReference type="Proteomes" id="UP000265566">
    <property type="component" value="Chromosome 6"/>
</dbReference>
<accession>A0A396HB60</accession>
<reference evidence="1" key="1">
    <citation type="journal article" date="2018" name="Nat. Plants">
        <title>Whole-genome landscape of Medicago truncatula symbiotic genes.</title>
        <authorList>
            <person name="Pecrix Y."/>
            <person name="Gamas P."/>
            <person name="Carrere S."/>
        </authorList>
    </citation>
    <scope>NUCLEOTIDE SEQUENCE</scope>
    <source>
        <tissue evidence="1">Leaves</tissue>
    </source>
</reference>
<dbReference type="AlphaFoldDB" id="A0A396HB60"/>
<sequence length="63" mass="7595">MDILVTASWKSLWMEWCISLVKRALMGFVDHMLLLDTRLYFDEICVCHLEKNFRVFINSRVRT</sequence>
<name>A0A396HB60_MEDTR</name>
<protein>
    <submittedName>
        <fullName evidence="1">Uncharacterized protein</fullName>
    </submittedName>
</protein>
<organism evidence="1">
    <name type="scientific">Medicago truncatula</name>
    <name type="common">Barrel medic</name>
    <name type="synonym">Medicago tribuloides</name>
    <dbReference type="NCBI Taxonomy" id="3880"/>
    <lineage>
        <taxon>Eukaryota</taxon>
        <taxon>Viridiplantae</taxon>
        <taxon>Streptophyta</taxon>
        <taxon>Embryophyta</taxon>
        <taxon>Tracheophyta</taxon>
        <taxon>Spermatophyta</taxon>
        <taxon>Magnoliopsida</taxon>
        <taxon>eudicotyledons</taxon>
        <taxon>Gunneridae</taxon>
        <taxon>Pentapetalae</taxon>
        <taxon>rosids</taxon>
        <taxon>fabids</taxon>
        <taxon>Fabales</taxon>
        <taxon>Fabaceae</taxon>
        <taxon>Papilionoideae</taxon>
        <taxon>50 kb inversion clade</taxon>
        <taxon>NPAAA clade</taxon>
        <taxon>Hologalegina</taxon>
        <taxon>IRL clade</taxon>
        <taxon>Trifolieae</taxon>
        <taxon>Medicago</taxon>
    </lineage>
</organism>
<comment type="caution">
    <text evidence="1">The sequence shown here is derived from an EMBL/GenBank/DDBJ whole genome shotgun (WGS) entry which is preliminary data.</text>
</comment>
<gene>
    <name evidence="1" type="ORF">MtrunA17_Chr6g0451271</name>
</gene>